<evidence type="ECO:0000259" key="9">
    <source>
        <dbReference type="Pfam" id="PF07669"/>
    </source>
</evidence>
<keyword evidence="4" id="KW-0949">S-adenosyl-L-methionine</keyword>
<dbReference type="Pfam" id="PF07669">
    <property type="entry name" value="Eco57I"/>
    <property type="match status" value="1"/>
</dbReference>
<dbReference type="GO" id="GO:0032259">
    <property type="term" value="P:methylation"/>
    <property type="evidence" value="ECO:0007669"/>
    <property type="project" value="UniProtKB-KW"/>
</dbReference>
<keyword evidence="8" id="KW-0175">Coiled coil</keyword>
<feature type="domain" description="TaqI-like C-terminal specificity" evidence="10">
    <location>
        <begin position="887"/>
        <end position="1032"/>
    </location>
</feature>
<dbReference type="GO" id="GO:0003677">
    <property type="term" value="F:DNA binding"/>
    <property type="evidence" value="ECO:0007669"/>
    <property type="project" value="UniProtKB-KW"/>
</dbReference>
<dbReference type="EC" id="2.1.1.72" evidence="1"/>
<name>C5CH49_KOSOT</name>
<comment type="catalytic activity">
    <reaction evidence="7">
        <text>a 2'-deoxyadenosine in DNA + S-adenosyl-L-methionine = an N(6)-methyl-2'-deoxyadenosine in DNA + S-adenosyl-L-homocysteine + H(+)</text>
        <dbReference type="Rhea" id="RHEA:15197"/>
        <dbReference type="Rhea" id="RHEA-COMP:12418"/>
        <dbReference type="Rhea" id="RHEA-COMP:12419"/>
        <dbReference type="ChEBI" id="CHEBI:15378"/>
        <dbReference type="ChEBI" id="CHEBI:57856"/>
        <dbReference type="ChEBI" id="CHEBI:59789"/>
        <dbReference type="ChEBI" id="CHEBI:90615"/>
        <dbReference type="ChEBI" id="CHEBI:90616"/>
        <dbReference type="EC" id="2.1.1.72"/>
    </reaction>
</comment>
<evidence type="ECO:0000256" key="6">
    <source>
        <dbReference type="ARBA" id="ARBA00023125"/>
    </source>
</evidence>
<dbReference type="GO" id="GO:0009007">
    <property type="term" value="F:site-specific DNA-methyltransferase (adenine-specific) activity"/>
    <property type="evidence" value="ECO:0007669"/>
    <property type="project" value="UniProtKB-EC"/>
</dbReference>
<dbReference type="InterPro" id="IPR002052">
    <property type="entry name" value="DNA_methylase_N6_adenine_CS"/>
</dbReference>
<feature type="coiled-coil region" evidence="8">
    <location>
        <begin position="605"/>
        <end position="632"/>
    </location>
</feature>
<dbReference type="Proteomes" id="UP000002382">
    <property type="component" value="Chromosome"/>
</dbReference>
<evidence type="ECO:0000256" key="8">
    <source>
        <dbReference type="SAM" id="Coils"/>
    </source>
</evidence>
<keyword evidence="3" id="KW-0808">Transferase</keyword>
<evidence type="ECO:0000256" key="4">
    <source>
        <dbReference type="ARBA" id="ARBA00022691"/>
    </source>
</evidence>
<evidence type="ECO:0000256" key="5">
    <source>
        <dbReference type="ARBA" id="ARBA00022747"/>
    </source>
</evidence>
<dbReference type="eggNOG" id="COG0827">
    <property type="taxonomic scope" value="Bacteria"/>
</dbReference>
<dbReference type="Gene3D" id="3.40.50.150">
    <property type="entry name" value="Vaccinia Virus protein VP39"/>
    <property type="match status" value="2"/>
</dbReference>
<accession>C5CH49</accession>
<evidence type="ECO:0000256" key="3">
    <source>
        <dbReference type="ARBA" id="ARBA00022679"/>
    </source>
</evidence>
<gene>
    <name evidence="11" type="ordered locus">Kole_1971</name>
</gene>
<dbReference type="STRING" id="521045.Kole_1971"/>
<evidence type="ECO:0000256" key="1">
    <source>
        <dbReference type="ARBA" id="ARBA00011900"/>
    </source>
</evidence>
<dbReference type="REBASE" id="21045">
    <property type="entry name" value="KolORF1971P"/>
</dbReference>
<evidence type="ECO:0000313" key="12">
    <source>
        <dbReference type="Proteomes" id="UP000002382"/>
    </source>
</evidence>
<dbReference type="AlphaFoldDB" id="C5CH49"/>
<keyword evidence="5" id="KW-0680">Restriction system</keyword>
<proteinExistence type="predicted"/>
<dbReference type="InterPro" id="IPR011639">
    <property type="entry name" value="MethylTrfase_TaqI-like_dom"/>
</dbReference>
<protein>
    <recommendedName>
        <fullName evidence="1">site-specific DNA-methyltransferase (adenine-specific)</fullName>
        <ecNumber evidence="1">2.1.1.72</ecNumber>
    </recommendedName>
</protein>
<dbReference type="InterPro" id="IPR050953">
    <property type="entry name" value="N4_N6_ade-DNA_methylase"/>
</dbReference>
<evidence type="ECO:0000313" key="11">
    <source>
        <dbReference type="EMBL" id="ACR80652.1"/>
    </source>
</evidence>
<feature type="domain" description="Type II methyltransferase M.TaqI-like" evidence="9">
    <location>
        <begin position="517"/>
        <end position="769"/>
    </location>
</feature>
<dbReference type="GO" id="GO:0009307">
    <property type="term" value="P:DNA restriction-modification system"/>
    <property type="evidence" value="ECO:0007669"/>
    <property type="project" value="UniProtKB-KW"/>
</dbReference>
<keyword evidence="6" id="KW-0238">DNA-binding</keyword>
<dbReference type="PRINTS" id="PR00507">
    <property type="entry name" value="N12N6MTFRASE"/>
</dbReference>
<dbReference type="InterPro" id="IPR025931">
    <property type="entry name" value="TaqI_C"/>
</dbReference>
<dbReference type="OrthoDB" id="9815272at2"/>
<sequence>MPKYVKFSEPYDRSKFLEFLSREFLTDSFVSNIEEIALKNNGRIKNAFELGEDPALGITVFEFEHDSEKDPRVSLSREAFRIMADYGIRDALAIFKSSNSENYRFSYMSIELTKENGKIKNKYSNPRRYSFYLGPDAKIHTPEKFLSKRVIDLEDLRKRFSVEVVNKEFYEKIALLFTKLVGGKRKIGNKDRLFEPILTLPSTDPHNDHKILQEFAVRLIGRIIFVWFLKKKKSQSGIPLVPEEMLSSVAIEKAIEKNEHYYHDTIEPLFFEVLNTELDKRKPKFRTKIFDMIPFLNGGLFSPHTFDYYVPPDDPRHAQYYNTLKVPNEWLKEFFELLETFNFTIDENTPVDVELSVDPEMLGRIFENLLAEINPETGESARKATGSYYTPRQIVEYMVDESLKHYLVSSTGITEKQAEKLLSYADEELNLNEDEKEKILDALSELKIIDPACGSGAFPMGLLQKIAYTLDKLDPNATEWKERQLRAVNPVFRNFIEEKFRNESASYIRKLGIIEHSIYGVDIQEIAVELSKLRVFLSLIVDANVNDNIHENRGVKPLPNLEFKFVCANTLGKLHESKDNKQQRLGDTSSDKDILKLKAIMERFFNSYGDEKERLKDEFRKLQKKIAQAIDKEIFEKGNTKMIKSLGHELSQWDPFADKPSDWFDPEWMFGIKNGFDIVIANPPYIRQEALDSDLKEYLRKNYKTMTGTSDIYVAFYERGIELTREGGILVYISSNKFLRAKYGKALTKFLQKNYTISKIIDFGDLPVFDATTYPCILTVKKVKPGEENHLRYLKVEDLNYKSLREEIERKSINVVIRKDSDRWVLEDKASLKLLEKIQAAGIPLGEYVNGKIFRGIVTGYNKAFIIDEAKRQELIQKDPKSAEIIKPYLTGKEIKRYSIEWKGKYIILAKDGIDIPHDYPAIYEHLSQYKEALEKRWDKGKYWYNLRPCAYYSEFEKPKIVWGNLAKTASFAYDNFGKYVNAPACIMPTSEIWLLTLLNSKVIDFFLRKLAIERRGGFVEQKPIYVSKIPVPVISDSKKKELRKIAEERLSDKKKILTDVEKYTIYKLFGLSTKEINAIENMCEGEI</sequence>
<dbReference type="Pfam" id="PF12950">
    <property type="entry name" value="TaqI_C"/>
    <property type="match status" value="1"/>
</dbReference>
<dbReference type="PANTHER" id="PTHR33841:SF1">
    <property type="entry name" value="DNA METHYLTRANSFERASE A"/>
    <property type="match status" value="1"/>
</dbReference>
<dbReference type="eggNOG" id="COG1002">
    <property type="taxonomic scope" value="Bacteria"/>
</dbReference>
<evidence type="ECO:0000256" key="7">
    <source>
        <dbReference type="ARBA" id="ARBA00047942"/>
    </source>
</evidence>
<evidence type="ECO:0000256" key="2">
    <source>
        <dbReference type="ARBA" id="ARBA00022603"/>
    </source>
</evidence>
<dbReference type="InterPro" id="IPR029063">
    <property type="entry name" value="SAM-dependent_MTases_sf"/>
</dbReference>
<keyword evidence="12" id="KW-1185">Reference proteome</keyword>
<dbReference type="HOGENOM" id="CLU_002539_1_1_0"/>
<dbReference type="RefSeq" id="WP_015869295.1">
    <property type="nucleotide sequence ID" value="NC_012785.1"/>
</dbReference>
<dbReference type="EMBL" id="CP001634">
    <property type="protein sequence ID" value="ACR80652.1"/>
    <property type="molecule type" value="Genomic_DNA"/>
</dbReference>
<keyword evidence="2" id="KW-0489">Methyltransferase</keyword>
<dbReference type="SUPFAM" id="SSF53335">
    <property type="entry name" value="S-adenosyl-L-methionine-dependent methyltransferases"/>
    <property type="match status" value="1"/>
</dbReference>
<reference evidence="11 12" key="1">
    <citation type="submission" date="2009-06" db="EMBL/GenBank/DDBJ databases">
        <title>Complete sequence of Thermotogales bacterium TBF 19.5.1.</title>
        <authorList>
            <consortium name="US DOE Joint Genome Institute"/>
            <person name="Lucas S."/>
            <person name="Copeland A."/>
            <person name="Lapidus A."/>
            <person name="Glavina del Rio T."/>
            <person name="Tice H."/>
            <person name="Bruce D."/>
            <person name="Goodwin L."/>
            <person name="Pitluck S."/>
            <person name="Chertkov O."/>
            <person name="Brettin T."/>
            <person name="Detter J.C."/>
            <person name="Han C."/>
            <person name="Schmutz J."/>
            <person name="Larimer F."/>
            <person name="Land M."/>
            <person name="Hauser L."/>
            <person name="Kyrpides N."/>
            <person name="Ovchinnikova G."/>
            <person name="Noll K."/>
        </authorList>
    </citation>
    <scope>NUCLEOTIDE SEQUENCE [LARGE SCALE GENOMIC DNA]</scope>
    <source>
        <strain evidence="12">ATCC BAA-1733 / DSM 21960 / TBF 19.5.1</strain>
    </source>
</reference>
<organism evidence="11 12">
    <name type="scientific">Kosmotoga olearia (strain ATCC BAA-1733 / DSM 21960 / TBF 19.5.1)</name>
    <dbReference type="NCBI Taxonomy" id="521045"/>
    <lineage>
        <taxon>Bacteria</taxon>
        <taxon>Thermotogati</taxon>
        <taxon>Thermotogota</taxon>
        <taxon>Thermotogae</taxon>
        <taxon>Kosmotogales</taxon>
        <taxon>Kosmotogaceae</taxon>
        <taxon>Kosmotoga</taxon>
    </lineage>
</organism>
<dbReference type="PANTHER" id="PTHR33841">
    <property type="entry name" value="DNA METHYLTRANSFERASE YEEA-RELATED"/>
    <property type="match status" value="1"/>
</dbReference>
<dbReference type="KEGG" id="kol:Kole_1971"/>
<reference evidence="11 12" key="2">
    <citation type="journal article" date="2011" name="J. Bacteriol.">
        <title>Genome Sequence of Kosmotoga olearia Strain TBF 19.5.1, a Thermophilic Bacterium with a Wide Growth Temperature Range, Isolated from the Troll B Oil Platform in the North Sea.</title>
        <authorList>
            <person name="Swithers K.S."/>
            <person name="Dipippo J.L."/>
            <person name="Bruce D.C."/>
            <person name="Detter C."/>
            <person name="Tapia R."/>
            <person name="Han S."/>
            <person name="Goodwin L.A."/>
            <person name="Han J."/>
            <person name="Woyke T."/>
            <person name="Pitluck S."/>
            <person name="Pennacchio L."/>
            <person name="Nolan M."/>
            <person name="Mikhailova N."/>
            <person name="Land M.L."/>
            <person name="Nesbo C.L."/>
            <person name="Gogarten J.P."/>
            <person name="Noll K.M."/>
        </authorList>
    </citation>
    <scope>NUCLEOTIDE SEQUENCE [LARGE SCALE GENOMIC DNA]</scope>
    <source>
        <strain evidence="12">ATCC BAA-1733 / DSM 21960 / TBF 19.5.1</strain>
    </source>
</reference>
<dbReference type="PROSITE" id="PS00092">
    <property type="entry name" value="N6_MTASE"/>
    <property type="match status" value="1"/>
</dbReference>
<evidence type="ECO:0000259" key="10">
    <source>
        <dbReference type="Pfam" id="PF12950"/>
    </source>
</evidence>